<dbReference type="PROSITE" id="PS51257">
    <property type="entry name" value="PROKAR_LIPOPROTEIN"/>
    <property type="match status" value="1"/>
</dbReference>
<evidence type="ECO:0008006" key="4">
    <source>
        <dbReference type="Google" id="ProtNLM"/>
    </source>
</evidence>
<sequence>MRECLKGVIVCLMVLLFSGCHVNQPTVSSTETTQEAIKLPSAIWVQMYLKGSNKPQPELVDVINDKPQAEQIYKWMNEGTKDQSVAVGNIDTIFLLRFDFRKGEEPVESSTYLYIITTDKKLYAKQVVLNEKYNLDQYDSNKNSALVNEAGTEGWQELKAGVINKDVLYN</sequence>
<dbReference type="OrthoDB" id="2469643at2"/>
<feature type="chain" id="PRO_5038531840" description="DUF4362 domain-containing protein" evidence="1">
    <location>
        <begin position="24"/>
        <end position="170"/>
    </location>
</feature>
<comment type="caution">
    <text evidence="2">The sequence shown here is derived from an EMBL/GenBank/DDBJ whole genome shotgun (WGS) entry which is preliminary data.</text>
</comment>
<keyword evidence="1" id="KW-0732">Signal</keyword>
<evidence type="ECO:0000313" key="2">
    <source>
        <dbReference type="EMBL" id="TKI54933.1"/>
    </source>
</evidence>
<dbReference type="EMBL" id="SZNK01000001">
    <property type="protein sequence ID" value="TKI54933.1"/>
    <property type="molecule type" value="Genomic_DNA"/>
</dbReference>
<evidence type="ECO:0000313" key="3">
    <source>
        <dbReference type="Proteomes" id="UP000307841"/>
    </source>
</evidence>
<gene>
    <name evidence="2" type="ORF">E8L90_05435</name>
</gene>
<proteinExistence type="predicted"/>
<evidence type="ECO:0000256" key="1">
    <source>
        <dbReference type="SAM" id="SignalP"/>
    </source>
</evidence>
<accession>A0A4V6X5U5</accession>
<reference evidence="2 3" key="1">
    <citation type="submission" date="2019-04" db="EMBL/GenBank/DDBJ databases">
        <title>Whole genome sequencing of Brevibacillus sp. TGS2-1.</title>
        <authorList>
            <person name="Choi A."/>
        </authorList>
    </citation>
    <scope>NUCLEOTIDE SEQUENCE [LARGE SCALE GENOMIC DNA]</scope>
    <source>
        <strain evidence="2 3">TGS2-1</strain>
    </source>
</reference>
<dbReference type="Proteomes" id="UP000307841">
    <property type="component" value="Unassembled WGS sequence"/>
</dbReference>
<protein>
    <recommendedName>
        <fullName evidence="4">DUF4362 domain-containing protein</fullName>
    </recommendedName>
</protein>
<dbReference type="RefSeq" id="WP_137028333.1">
    <property type="nucleotide sequence ID" value="NZ_SZNK01000001.1"/>
</dbReference>
<organism evidence="2 3">
    <name type="scientific">Brevibacillus antibioticus</name>
    <dbReference type="NCBI Taxonomy" id="2570228"/>
    <lineage>
        <taxon>Bacteria</taxon>
        <taxon>Bacillati</taxon>
        <taxon>Bacillota</taxon>
        <taxon>Bacilli</taxon>
        <taxon>Bacillales</taxon>
        <taxon>Paenibacillaceae</taxon>
        <taxon>Brevibacillus</taxon>
    </lineage>
</organism>
<name>A0A4V6X5U5_9BACL</name>
<keyword evidence="3" id="KW-1185">Reference proteome</keyword>
<dbReference type="AlphaFoldDB" id="A0A4V6X5U5"/>
<feature type="signal peptide" evidence="1">
    <location>
        <begin position="1"/>
        <end position="23"/>
    </location>
</feature>